<dbReference type="PROSITE" id="PS51257">
    <property type="entry name" value="PROKAR_LIPOPROTEIN"/>
    <property type="match status" value="1"/>
</dbReference>
<reference evidence="5" key="1">
    <citation type="journal article" date="2019" name="Int. J. Syst. Evol. Microbiol.">
        <title>The Global Catalogue of Microorganisms (GCM) 10K type strain sequencing project: providing services to taxonomists for standard genome sequencing and annotation.</title>
        <authorList>
            <consortium name="The Broad Institute Genomics Platform"/>
            <consortium name="The Broad Institute Genome Sequencing Center for Infectious Disease"/>
            <person name="Wu L."/>
            <person name="Ma J."/>
        </authorList>
    </citation>
    <scope>NUCLEOTIDE SEQUENCE [LARGE SCALE GENOMIC DNA]</scope>
    <source>
        <strain evidence="5">CGMCC 1.15180</strain>
    </source>
</reference>
<evidence type="ECO:0000259" key="3">
    <source>
        <dbReference type="Pfam" id="PF17829"/>
    </source>
</evidence>
<dbReference type="SUPFAM" id="SSF55545">
    <property type="entry name" value="beta-N-acetylhexosaminidase-like domain"/>
    <property type="match status" value="1"/>
</dbReference>
<dbReference type="RefSeq" id="WP_376882770.1">
    <property type="nucleotide sequence ID" value="NZ_JBHUHR010000002.1"/>
</dbReference>
<feature type="chain" id="PRO_5046440566" evidence="2">
    <location>
        <begin position="24"/>
        <end position="825"/>
    </location>
</feature>
<dbReference type="InterPro" id="IPR029018">
    <property type="entry name" value="Hex-like_dom2"/>
</dbReference>
<dbReference type="Gene3D" id="1.20.58.2150">
    <property type="match status" value="1"/>
</dbReference>
<evidence type="ECO:0000313" key="4">
    <source>
        <dbReference type="EMBL" id="MFD2033430.1"/>
    </source>
</evidence>
<dbReference type="Pfam" id="PF15979">
    <property type="entry name" value="Glyco_hydro_115"/>
    <property type="match status" value="1"/>
</dbReference>
<feature type="domain" description="Gylcosyl hydrolase 115 C-terminal" evidence="3">
    <location>
        <begin position="670"/>
        <end position="816"/>
    </location>
</feature>
<evidence type="ECO:0000256" key="1">
    <source>
        <dbReference type="ARBA" id="ARBA00022801"/>
    </source>
</evidence>
<name>A0ABW4VHF4_9BACT</name>
<dbReference type="EMBL" id="JBHUHR010000002">
    <property type="protein sequence ID" value="MFD2033430.1"/>
    <property type="molecule type" value="Genomic_DNA"/>
</dbReference>
<proteinExistence type="predicted"/>
<sequence length="825" mass="94735">MKKSLLFSIYLISIFACSQQRQAEFVIADKESQTNIYVDQDADELVKWAVGDFLDDMETMSEKKFSIEYVDGYDVQKNGIYISTSGLSLSTSLPNDFGKSLENQWEHFTINQDQNSLFIMGSDARGTVYGIFELAKLLGISPWKWWADVAVQPKDRIAINLPEEGITSGPSVQYRGIFLNDEDWGLQPWAARTFEPETGDIGPKTYEKIFQLLLRLKANTIWPAMHPSTKAFFKIPGNKEMAEKYQIFIGTSHAEPMLRNNVDEWDKSKYGEFNYFSNSEQVKAYWQERISETKEVKGLVTLGMRGIHDSGMEGDASTEERVELLETIISDQRKMLVDTYQKPIEEIPQVFTLYKEVLELYDAGMKVPDDVTLMWSDDNYGYIRRLGKAEEQKRKGGSGVYYHLSYWGRPHDYLWLATTQPGLIWYEMTRAYQNGAKKIWIANVGDIKPAEYTTELFLDMAWDINAVTESSVNKHLLDWSTREFGESQAKEIAQVMQEYYRLAVLRKPEYMGWSQTEPTTRTRMGAFVADPKNDEVSRRIAAYTNLSKQVEAIRNGIPENRKDAFFQLVSYPVQAAALMNHKFLYAQLAALEENPDQKEKLSKKVEIAYQNIISLTETYNQKTSDGKWSGMMSMNPRNLPVFAMPTFHLQENEKVNIDPKINSNLPKPLAIQAKDFVNAKNSGDYEWKTVESLGYSDQAVTLFPFDNITFDKDAQPYLEYHFDIKEKGDYDIQIRLIPTHANDFDHEVTLEINGQDSESHAINTRGRSEEWKQNTLQNHAKIVHSVSFSKSGKQVLRVYVNQTGIVLDQIAVTPYGAPAYYEIEK</sequence>
<dbReference type="Pfam" id="PF17829">
    <property type="entry name" value="GH115_C"/>
    <property type="match status" value="1"/>
</dbReference>
<organism evidence="4 5">
    <name type="scientific">Belliella marina</name>
    <dbReference type="NCBI Taxonomy" id="1644146"/>
    <lineage>
        <taxon>Bacteria</taxon>
        <taxon>Pseudomonadati</taxon>
        <taxon>Bacteroidota</taxon>
        <taxon>Cytophagia</taxon>
        <taxon>Cytophagales</taxon>
        <taxon>Cyclobacteriaceae</taxon>
        <taxon>Belliella</taxon>
    </lineage>
</organism>
<keyword evidence="5" id="KW-1185">Reference proteome</keyword>
<comment type="caution">
    <text evidence="4">The sequence shown here is derived from an EMBL/GenBank/DDBJ whole genome shotgun (WGS) entry which is preliminary data.</text>
</comment>
<gene>
    <name evidence="4" type="ORF">ACFSKL_01445</name>
</gene>
<dbReference type="Gene3D" id="3.30.379.10">
    <property type="entry name" value="Chitobiase/beta-hexosaminidase domain 2-like"/>
    <property type="match status" value="1"/>
</dbReference>
<evidence type="ECO:0000256" key="2">
    <source>
        <dbReference type="SAM" id="SignalP"/>
    </source>
</evidence>
<dbReference type="Proteomes" id="UP001597361">
    <property type="component" value="Unassembled WGS sequence"/>
</dbReference>
<dbReference type="GO" id="GO:0016787">
    <property type="term" value="F:hydrolase activity"/>
    <property type="evidence" value="ECO:0007669"/>
    <property type="project" value="UniProtKB-KW"/>
</dbReference>
<dbReference type="InterPro" id="IPR031924">
    <property type="entry name" value="GH115"/>
</dbReference>
<feature type="signal peptide" evidence="2">
    <location>
        <begin position="1"/>
        <end position="23"/>
    </location>
</feature>
<dbReference type="PANTHER" id="PTHR37842:SF2">
    <property type="entry name" value="GYLCOSYL HYDROLASE 115 C-TERMINAL DOMAIN-CONTAINING PROTEIN"/>
    <property type="match status" value="1"/>
</dbReference>
<dbReference type="Gene3D" id="3.20.20.520">
    <property type="entry name" value="Glycosyl hydrolase family 115"/>
    <property type="match status" value="1"/>
</dbReference>
<dbReference type="InterPro" id="IPR041437">
    <property type="entry name" value="GH115_C"/>
</dbReference>
<keyword evidence="2" id="KW-0732">Signal</keyword>
<dbReference type="PANTHER" id="PTHR37842">
    <property type="match status" value="1"/>
</dbReference>
<dbReference type="InterPro" id="IPR042301">
    <property type="entry name" value="GH115_sf"/>
</dbReference>
<protein>
    <submittedName>
        <fullName evidence="4">Glycosyl hydrolase 115 family protein</fullName>
    </submittedName>
</protein>
<keyword evidence="1 4" id="KW-0378">Hydrolase</keyword>
<dbReference type="Gene3D" id="2.60.120.1620">
    <property type="match status" value="1"/>
</dbReference>
<evidence type="ECO:0000313" key="5">
    <source>
        <dbReference type="Proteomes" id="UP001597361"/>
    </source>
</evidence>
<accession>A0ABW4VHF4</accession>